<name>A0A0P8CHZ5_9EURY</name>
<comment type="caution">
    <text evidence="1">The sequence shown here is derived from an EMBL/GenBank/DDBJ whole genome shotgun (WGS) entry which is preliminary data.</text>
</comment>
<evidence type="ECO:0008006" key="3">
    <source>
        <dbReference type="Google" id="ProtNLM"/>
    </source>
</evidence>
<sequence length="51" mass="5610">MCFADSSVSVEIEEGDLVFDQYKCSDCNSQFRGIGKKVKCPTCESGNVKKV</sequence>
<accession>A0A0P8CHZ5</accession>
<proteinExistence type="predicted"/>
<gene>
    <name evidence="1" type="ORF">MPEBLZ_03104</name>
</gene>
<dbReference type="AlphaFoldDB" id="A0A0P8CHZ5"/>
<protein>
    <recommendedName>
        <fullName evidence="3">DNA-directed RNA polymerase subunit P</fullName>
    </recommendedName>
</protein>
<evidence type="ECO:0000313" key="1">
    <source>
        <dbReference type="EMBL" id="KPQ42387.1"/>
    </source>
</evidence>
<organism evidence="1 2">
    <name type="scientific">Candidatus Methanoperedens nitratireducens</name>
    <dbReference type="NCBI Taxonomy" id="1392998"/>
    <lineage>
        <taxon>Archaea</taxon>
        <taxon>Methanobacteriati</taxon>
        <taxon>Methanobacteriota</taxon>
        <taxon>Stenosarchaea group</taxon>
        <taxon>Methanomicrobia</taxon>
        <taxon>Methanosarcinales</taxon>
        <taxon>ANME-2 cluster</taxon>
        <taxon>Candidatus Methanoperedentaceae</taxon>
        <taxon>Candidatus Methanoperedens</taxon>
    </lineage>
</organism>
<reference evidence="1 2" key="1">
    <citation type="submission" date="2015-09" db="EMBL/GenBank/DDBJ databases">
        <title>A metagenomics-based metabolic model of nitrate-dependent anaerobic oxidation of methane by Methanoperedens-like archaea.</title>
        <authorList>
            <person name="Arshad A."/>
            <person name="Speth D.R."/>
            <person name="De Graaf R.M."/>
            <person name="Op Den Camp H.J."/>
            <person name="Jetten M.S."/>
            <person name="Welte C.U."/>
        </authorList>
    </citation>
    <scope>NUCLEOTIDE SEQUENCE [LARGE SCALE GENOMIC DNA]</scope>
</reference>
<evidence type="ECO:0000313" key="2">
    <source>
        <dbReference type="Proteomes" id="UP000050360"/>
    </source>
</evidence>
<dbReference type="EMBL" id="LKCM01000237">
    <property type="protein sequence ID" value="KPQ42387.1"/>
    <property type="molecule type" value="Genomic_DNA"/>
</dbReference>
<dbReference type="Proteomes" id="UP000050360">
    <property type="component" value="Unassembled WGS sequence"/>
</dbReference>